<evidence type="ECO:0000313" key="7">
    <source>
        <dbReference type="EMBL" id="KAI1722320.1"/>
    </source>
</evidence>
<keyword evidence="3 6" id="KW-1133">Transmembrane helix</keyword>
<evidence type="ECO:0000256" key="5">
    <source>
        <dbReference type="SAM" id="MobiDB-lite"/>
    </source>
</evidence>
<feature type="region of interest" description="Disordered" evidence="5">
    <location>
        <begin position="281"/>
        <end position="301"/>
    </location>
</feature>
<evidence type="ECO:0000313" key="8">
    <source>
        <dbReference type="Proteomes" id="UP001201812"/>
    </source>
</evidence>
<dbReference type="PANTHER" id="PTHR12479:SF13">
    <property type="entry name" value="DUF4149 DOMAIN-CONTAINING PROTEIN"/>
    <property type="match status" value="1"/>
</dbReference>
<organism evidence="7 8">
    <name type="scientific">Ditylenchus destructor</name>
    <dbReference type="NCBI Taxonomy" id="166010"/>
    <lineage>
        <taxon>Eukaryota</taxon>
        <taxon>Metazoa</taxon>
        <taxon>Ecdysozoa</taxon>
        <taxon>Nematoda</taxon>
        <taxon>Chromadorea</taxon>
        <taxon>Rhabditida</taxon>
        <taxon>Tylenchina</taxon>
        <taxon>Tylenchomorpha</taxon>
        <taxon>Sphaerularioidea</taxon>
        <taxon>Anguinidae</taxon>
        <taxon>Anguininae</taxon>
        <taxon>Ditylenchus</taxon>
    </lineage>
</organism>
<dbReference type="EMBL" id="JAKKPZ010000004">
    <property type="protein sequence ID" value="KAI1722320.1"/>
    <property type="molecule type" value="Genomic_DNA"/>
</dbReference>
<accession>A0AAD4NEV0</accession>
<keyword evidence="4 6" id="KW-0472">Membrane</keyword>
<feature type="region of interest" description="Disordered" evidence="5">
    <location>
        <begin position="1"/>
        <end position="20"/>
    </location>
</feature>
<reference evidence="7" key="1">
    <citation type="submission" date="2022-01" db="EMBL/GenBank/DDBJ databases">
        <title>Genome Sequence Resource for Two Populations of Ditylenchus destructor, the Migratory Endoparasitic Phytonematode.</title>
        <authorList>
            <person name="Zhang H."/>
            <person name="Lin R."/>
            <person name="Xie B."/>
        </authorList>
    </citation>
    <scope>NUCLEOTIDE SEQUENCE</scope>
    <source>
        <strain evidence="7">BazhouSP</strain>
    </source>
</reference>
<evidence type="ECO:0000256" key="1">
    <source>
        <dbReference type="ARBA" id="ARBA00004127"/>
    </source>
</evidence>
<feature type="transmembrane region" description="Helical" evidence="6">
    <location>
        <begin position="97"/>
        <end position="119"/>
    </location>
</feature>
<evidence type="ECO:0000256" key="4">
    <source>
        <dbReference type="ARBA" id="ARBA00023136"/>
    </source>
</evidence>
<evidence type="ECO:0000256" key="6">
    <source>
        <dbReference type="SAM" id="Phobius"/>
    </source>
</evidence>
<name>A0AAD4NEV0_9BILA</name>
<protein>
    <submittedName>
        <fullName evidence="7">Uncharacterized protein</fullName>
    </submittedName>
</protein>
<dbReference type="AlphaFoldDB" id="A0AAD4NEV0"/>
<dbReference type="GO" id="GO:0005765">
    <property type="term" value="C:lysosomal membrane"/>
    <property type="evidence" value="ECO:0007669"/>
    <property type="project" value="TreeGrafter"/>
</dbReference>
<comment type="caution">
    <text evidence="7">The sequence shown here is derived from an EMBL/GenBank/DDBJ whole genome shotgun (WGS) entry which is preliminary data.</text>
</comment>
<comment type="subcellular location">
    <subcellularLocation>
        <location evidence="1">Endomembrane system</location>
        <topology evidence="1">Multi-pass membrane protein</topology>
    </subcellularLocation>
</comment>
<keyword evidence="8" id="KW-1185">Reference proteome</keyword>
<evidence type="ECO:0000256" key="2">
    <source>
        <dbReference type="ARBA" id="ARBA00022692"/>
    </source>
</evidence>
<feature type="compositionally biased region" description="Polar residues" evidence="5">
    <location>
        <begin position="1"/>
        <end position="13"/>
    </location>
</feature>
<feature type="transmembrane region" description="Helical" evidence="6">
    <location>
        <begin position="126"/>
        <end position="147"/>
    </location>
</feature>
<dbReference type="Proteomes" id="UP001201812">
    <property type="component" value="Unassembled WGS sequence"/>
</dbReference>
<proteinExistence type="predicted"/>
<feature type="compositionally biased region" description="Basic and acidic residues" evidence="5">
    <location>
        <begin position="288"/>
        <end position="301"/>
    </location>
</feature>
<sequence>MKTTSNSSTRRQPTSPPQNHYRIGFGDLNMDSLWDAENEKYKVLCRMIHVTKATLHIGYIQMMISFIFLVFFTYHYMMAVTGHLSAEHWMNQYTARYISQLLLAVSLQLILVVVMIHGVRTERRSLLLPYIIYASIAILAGCSQLAVDFMNMDNHSSGQPSGSEHPSRMYGNSQFVSHLIGTMIHAWCLSVVWRCYGYLGEKKVARQIGEQLSATQAAFQYPAEAQLLGYGLPFAQPPPYADTVLPPSYTGQSASPPIVSPLRQASQETTATNTVVIEASEDPLLENPEEHNNKEINDNVV</sequence>
<gene>
    <name evidence="7" type="ORF">DdX_04632</name>
</gene>
<feature type="transmembrane region" description="Helical" evidence="6">
    <location>
        <begin position="175"/>
        <end position="196"/>
    </location>
</feature>
<keyword evidence="2 6" id="KW-0812">Transmembrane</keyword>
<feature type="transmembrane region" description="Helical" evidence="6">
    <location>
        <begin position="56"/>
        <end position="77"/>
    </location>
</feature>
<dbReference type="GO" id="GO:0012505">
    <property type="term" value="C:endomembrane system"/>
    <property type="evidence" value="ECO:0007669"/>
    <property type="project" value="UniProtKB-SubCell"/>
</dbReference>
<dbReference type="InterPro" id="IPR051115">
    <property type="entry name" value="LAPTM_transporter"/>
</dbReference>
<dbReference type="PANTHER" id="PTHR12479">
    <property type="entry name" value="LYSOSOMAL-ASSOCIATED TRANSMEMBRANE PROTEIN"/>
    <property type="match status" value="1"/>
</dbReference>
<evidence type="ECO:0000256" key="3">
    <source>
        <dbReference type="ARBA" id="ARBA00022989"/>
    </source>
</evidence>